<evidence type="ECO:0000256" key="1">
    <source>
        <dbReference type="SAM" id="Phobius"/>
    </source>
</evidence>
<dbReference type="PANTHER" id="PTHR40763">
    <property type="entry name" value="MEMBRANE PROTEIN-RELATED"/>
    <property type="match status" value="1"/>
</dbReference>
<gene>
    <name evidence="3" type="ORF">GCM10011574_13590</name>
</gene>
<evidence type="ECO:0000313" key="3">
    <source>
        <dbReference type="EMBL" id="GGO03552.1"/>
    </source>
</evidence>
<protein>
    <recommendedName>
        <fullName evidence="2">DUF1707 domain-containing protein</fullName>
    </recommendedName>
</protein>
<dbReference type="Proteomes" id="UP000653480">
    <property type="component" value="Unassembled WGS sequence"/>
</dbReference>
<dbReference type="PANTHER" id="PTHR40763:SF4">
    <property type="entry name" value="DUF1707 DOMAIN-CONTAINING PROTEIN"/>
    <property type="match status" value="1"/>
</dbReference>
<organism evidence="3 4">
    <name type="scientific">Microbispora bryophytorum</name>
    <dbReference type="NCBI Taxonomy" id="1460882"/>
    <lineage>
        <taxon>Bacteria</taxon>
        <taxon>Bacillati</taxon>
        <taxon>Actinomycetota</taxon>
        <taxon>Actinomycetes</taxon>
        <taxon>Streptosporangiales</taxon>
        <taxon>Streptosporangiaceae</taxon>
        <taxon>Microbispora</taxon>
    </lineage>
</organism>
<accession>A0A8H9GVJ4</accession>
<feature type="transmembrane region" description="Helical" evidence="1">
    <location>
        <begin position="123"/>
        <end position="141"/>
    </location>
</feature>
<keyword evidence="1" id="KW-0472">Membrane</keyword>
<comment type="caution">
    <text evidence="3">The sequence shown here is derived from an EMBL/GenBank/DDBJ whole genome shotgun (WGS) entry which is preliminary data.</text>
</comment>
<keyword evidence="1" id="KW-0812">Transmembrane</keyword>
<proteinExistence type="predicted"/>
<sequence length="151" mass="16415">MVMAAAPEMRASDGDRDRVAAALREHVAEGRLTIDEFNERLEQVYQSRTYGELATLTSDLPAIDLHRLPAAVAPAGRPGPARRDGKAQGSVKSAWSAWAAASAVSWMIWLLSTVASGHLIPPWPMWVMGPWGVILLIKTVSDRGGQSRRDT</sequence>
<dbReference type="EMBL" id="BMMN01000002">
    <property type="protein sequence ID" value="GGO03552.1"/>
    <property type="molecule type" value="Genomic_DNA"/>
</dbReference>
<keyword evidence="4" id="KW-1185">Reference proteome</keyword>
<feature type="domain" description="DUF1707" evidence="2">
    <location>
        <begin position="9"/>
        <end position="61"/>
    </location>
</feature>
<dbReference type="InterPro" id="IPR012551">
    <property type="entry name" value="DUF1707_SHOCT-like"/>
</dbReference>
<evidence type="ECO:0000313" key="4">
    <source>
        <dbReference type="Proteomes" id="UP000653480"/>
    </source>
</evidence>
<name>A0A8H9GVJ4_9ACTN</name>
<reference evidence="3" key="1">
    <citation type="journal article" date="2014" name="Int. J. Syst. Evol. Microbiol.">
        <title>Complete genome sequence of Corynebacterium casei LMG S-19264T (=DSM 44701T), isolated from a smear-ripened cheese.</title>
        <authorList>
            <consortium name="US DOE Joint Genome Institute (JGI-PGF)"/>
            <person name="Walter F."/>
            <person name="Albersmeier A."/>
            <person name="Kalinowski J."/>
            <person name="Ruckert C."/>
        </authorList>
    </citation>
    <scope>NUCLEOTIDE SEQUENCE</scope>
    <source>
        <strain evidence="3">CGMCC 4.7138</strain>
    </source>
</reference>
<keyword evidence="1" id="KW-1133">Transmembrane helix</keyword>
<feature type="transmembrane region" description="Helical" evidence="1">
    <location>
        <begin position="93"/>
        <end position="111"/>
    </location>
</feature>
<dbReference type="Pfam" id="PF08044">
    <property type="entry name" value="DUF1707"/>
    <property type="match status" value="1"/>
</dbReference>
<reference evidence="3" key="2">
    <citation type="submission" date="2020-09" db="EMBL/GenBank/DDBJ databases">
        <authorList>
            <person name="Sun Q."/>
            <person name="Zhou Y."/>
        </authorList>
    </citation>
    <scope>NUCLEOTIDE SEQUENCE</scope>
    <source>
        <strain evidence="3">CGMCC 4.7138</strain>
    </source>
</reference>
<dbReference type="AlphaFoldDB" id="A0A8H9GVJ4"/>
<evidence type="ECO:0000259" key="2">
    <source>
        <dbReference type="Pfam" id="PF08044"/>
    </source>
</evidence>